<evidence type="ECO:0000256" key="2">
    <source>
        <dbReference type="ARBA" id="ARBA00022475"/>
    </source>
</evidence>
<dbReference type="EMBL" id="CP000099">
    <property type="protein sequence ID" value="AAZ70364.1"/>
    <property type="molecule type" value="Genomic_DNA"/>
</dbReference>
<dbReference type="PANTHER" id="PTHR33908">
    <property type="entry name" value="MANNOSYLTRANSFERASE YKCB-RELATED"/>
    <property type="match status" value="1"/>
</dbReference>
<dbReference type="GO" id="GO:0005886">
    <property type="term" value="C:plasma membrane"/>
    <property type="evidence" value="ECO:0007669"/>
    <property type="project" value="UniProtKB-SubCell"/>
</dbReference>
<feature type="transmembrane region" description="Helical" evidence="8">
    <location>
        <begin position="413"/>
        <end position="433"/>
    </location>
</feature>
<dbReference type="GO" id="GO:0016763">
    <property type="term" value="F:pentosyltransferase activity"/>
    <property type="evidence" value="ECO:0007669"/>
    <property type="project" value="TreeGrafter"/>
</dbReference>
<protein>
    <recommendedName>
        <fullName evidence="9">Glycosyltransferase RgtA/B/C/D-like domain-containing protein</fullName>
    </recommendedName>
</protein>
<comment type="subcellular location">
    <subcellularLocation>
        <location evidence="1">Cell membrane</location>
        <topology evidence="1">Multi-pass membrane protein</topology>
    </subcellularLocation>
</comment>
<evidence type="ECO:0000259" key="9">
    <source>
        <dbReference type="Pfam" id="PF13231"/>
    </source>
</evidence>
<dbReference type="PaxDb" id="269797-Mbar_A1405"/>
<feature type="transmembrane region" description="Helical" evidence="8">
    <location>
        <begin position="303"/>
        <end position="326"/>
    </location>
</feature>
<organism evidence="10">
    <name type="scientific">Methanosarcina barkeri (strain Fusaro / DSM 804)</name>
    <dbReference type="NCBI Taxonomy" id="269797"/>
    <lineage>
        <taxon>Archaea</taxon>
        <taxon>Methanobacteriati</taxon>
        <taxon>Methanobacteriota</taxon>
        <taxon>Stenosarchaea group</taxon>
        <taxon>Methanomicrobia</taxon>
        <taxon>Methanosarcinales</taxon>
        <taxon>Methanosarcinaceae</taxon>
        <taxon>Methanosarcina</taxon>
    </lineage>
</organism>
<feature type="transmembrane region" description="Helical" evidence="8">
    <location>
        <begin position="385"/>
        <end position="404"/>
    </location>
</feature>
<feature type="transmembrane region" description="Helical" evidence="8">
    <location>
        <begin position="346"/>
        <end position="365"/>
    </location>
</feature>
<dbReference type="HOGENOM" id="CLU_592665_0_0_2"/>
<keyword evidence="2" id="KW-1003">Cell membrane</keyword>
<sequence length="461" mass="53670">MDRGYEMSILQKYTNEILIKKEYIIVSIISLFIFIIGIQITPGLTVDSLRYISVAEKIVTEGALYPIEVHSSSYASYATTISPPLFEYLISAFLLLGFEKLTAGGMVSLLFLALLPFPIYYLAKEVNNRKIGYLSILFMISMVSTWYVGTYVWTEMTFTFLSLSSLYYCIKYININRTRNLLLCSIFCMLSCLTRWFGIILGISIFLVFLYRHYTENRPSRVVLLLYSIISFSPVSILLLRNILFKRSVYPTSGLRVKFLDIFIVPIGSILMDFFYPFYMYFYKLILLIYHNKISISSINLNFNFIYSLAILVSIILFILLIRLIIKFIDNYRSIKDKILLCKRKIVILPVILYLVLYLLGLMFLKCISSFDPLGTRFLFPVYPLIIIIFFYLYNTMISCLYGIDKLQVKKCFFAFVILFLLFQSIRTSYLLIYQKDGKGYSSPEVKSFTTSNSFIFLKSN</sequence>
<evidence type="ECO:0000256" key="8">
    <source>
        <dbReference type="SAM" id="Phobius"/>
    </source>
</evidence>
<dbReference type="STRING" id="269797.Mbar_A1405"/>
<keyword evidence="7 8" id="KW-0472">Membrane</keyword>
<feature type="transmembrane region" description="Helical" evidence="8">
    <location>
        <begin position="21"/>
        <end position="40"/>
    </location>
</feature>
<dbReference type="eggNOG" id="arCOG00567">
    <property type="taxonomic scope" value="Archaea"/>
</dbReference>
<evidence type="ECO:0000256" key="6">
    <source>
        <dbReference type="ARBA" id="ARBA00022989"/>
    </source>
</evidence>
<evidence type="ECO:0000256" key="3">
    <source>
        <dbReference type="ARBA" id="ARBA00022676"/>
    </source>
</evidence>
<evidence type="ECO:0000256" key="5">
    <source>
        <dbReference type="ARBA" id="ARBA00022692"/>
    </source>
</evidence>
<dbReference type="GO" id="GO:0008610">
    <property type="term" value="P:lipid biosynthetic process"/>
    <property type="evidence" value="ECO:0007669"/>
    <property type="project" value="UniProtKB-ARBA"/>
</dbReference>
<evidence type="ECO:0000256" key="4">
    <source>
        <dbReference type="ARBA" id="ARBA00022679"/>
    </source>
</evidence>
<dbReference type="KEGG" id="mba:Mbar_A1405"/>
<keyword evidence="4" id="KW-0808">Transferase</keyword>
<feature type="transmembrane region" description="Helical" evidence="8">
    <location>
        <begin position="153"/>
        <end position="170"/>
    </location>
</feature>
<evidence type="ECO:0000256" key="7">
    <source>
        <dbReference type="ARBA" id="ARBA00023136"/>
    </source>
</evidence>
<feature type="transmembrane region" description="Helical" evidence="8">
    <location>
        <begin position="101"/>
        <end position="123"/>
    </location>
</feature>
<evidence type="ECO:0000313" key="10">
    <source>
        <dbReference type="EMBL" id="AAZ70364.1"/>
    </source>
</evidence>
<keyword evidence="6 8" id="KW-1133">Transmembrane helix</keyword>
<keyword evidence="5 8" id="KW-0812">Transmembrane</keyword>
<keyword evidence="3" id="KW-0328">Glycosyltransferase</keyword>
<accession>Q46CM8</accession>
<name>Q46CM8_METBF</name>
<dbReference type="AlphaFoldDB" id="Q46CM8"/>
<gene>
    <name evidence="10" type="ordered locus">Mbar_A1405</name>
</gene>
<dbReference type="InterPro" id="IPR050297">
    <property type="entry name" value="LipidA_mod_glycosyltrf_83"/>
</dbReference>
<dbReference type="InterPro" id="IPR038731">
    <property type="entry name" value="RgtA/B/C-like"/>
</dbReference>
<dbReference type="PANTHER" id="PTHR33908:SF11">
    <property type="entry name" value="MEMBRANE PROTEIN"/>
    <property type="match status" value="1"/>
</dbReference>
<feature type="transmembrane region" description="Helical" evidence="8">
    <location>
        <begin position="222"/>
        <end position="240"/>
    </location>
</feature>
<feature type="domain" description="Glycosyltransferase RgtA/B/C/D-like" evidence="9">
    <location>
        <begin position="83"/>
        <end position="236"/>
    </location>
</feature>
<evidence type="ECO:0000256" key="1">
    <source>
        <dbReference type="ARBA" id="ARBA00004651"/>
    </source>
</evidence>
<proteinExistence type="predicted"/>
<feature type="transmembrane region" description="Helical" evidence="8">
    <location>
        <begin position="182"/>
        <end position="210"/>
    </location>
</feature>
<feature type="transmembrane region" description="Helical" evidence="8">
    <location>
        <begin position="130"/>
        <end position="147"/>
    </location>
</feature>
<dbReference type="Pfam" id="PF13231">
    <property type="entry name" value="PMT_2"/>
    <property type="match status" value="1"/>
</dbReference>
<reference evidence="10" key="1">
    <citation type="submission" date="2006-06" db="EMBL/GenBank/DDBJ databases">
        <title>Complete sequence of chromosome 1 of Methanosarcina barkeri str. fusaro.</title>
        <authorList>
            <person name="Copeland A."/>
            <person name="Lucas S."/>
            <person name="Lapidus A."/>
            <person name="Barry K."/>
            <person name="Detter J.C."/>
            <person name="Glavina T."/>
            <person name="Hammon N."/>
            <person name="Israni S."/>
            <person name="Pitluck S."/>
            <person name="Goodwin L.A."/>
            <person name="Saunders E.H."/>
            <person name="Schmutz J."/>
            <person name="Larimer F."/>
            <person name="Land M."/>
            <person name="Anderson I."/>
            <person name="Richardson P."/>
        </authorList>
    </citation>
    <scope>NUCLEOTIDE SEQUENCE</scope>
    <source>
        <strain evidence="10">Fusaro</strain>
    </source>
</reference>
<feature type="transmembrane region" description="Helical" evidence="8">
    <location>
        <begin position="260"/>
        <end position="283"/>
    </location>
</feature>